<dbReference type="RefSeq" id="YP_010097449.1">
    <property type="nucleotide sequence ID" value="NC_055758.1"/>
</dbReference>
<dbReference type="Proteomes" id="UP000260273">
    <property type="component" value="Segment"/>
</dbReference>
<dbReference type="InterPro" id="IPR038765">
    <property type="entry name" value="Papain-like_cys_pep_sf"/>
</dbReference>
<dbReference type="GO" id="GO:0006508">
    <property type="term" value="P:proteolysis"/>
    <property type="evidence" value="ECO:0007669"/>
    <property type="project" value="UniProtKB-KW"/>
</dbReference>
<dbReference type="Pfam" id="PF13529">
    <property type="entry name" value="Peptidase_C39_2"/>
    <property type="match status" value="1"/>
</dbReference>
<accession>A0A345M6H3</accession>
<evidence type="ECO:0000313" key="3">
    <source>
        <dbReference type="Proteomes" id="UP000260273"/>
    </source>
</evidence>
<proteinExistence type="predicted"/>
<dbReference type="InterPro" id="IPR039564">
    <property type="entry name" value="Peptidase_C39-like"/>
</dbReference>
<reference evidence="2" key="1">
    <citation type="submission" date="2018-07" db="EMBL/GenBank/DDBJ databases">
        <authorList>
            <person name="Alvarado S.M."/>
            <person name="Barker E."/>
            <person name="Bowland E."/>
            <person name="Casson L."/>
            <person name="Fisher J."/>
            <person name="Fowler G."/>
            <person name="Gulsby M."/>
            <person name="Hinrichsen M."/>
            <person name="Lopez O.E."/>
            <person name="Rodriguez G."/>
            <person name="Saults R."/>
            <person name="Semaan N."/>
            <person name="Smock A."/>
            <person name="Soto R."/>
            <person name="Summers E."/>
            <person name="Thompson K."/>
            <person name="Wakeland C."/>
            <person name="Williams S."/>
            <person name="Woolfolk C."/>
            <person name="Chung H."/>
            <person name="Washington J.M."/>
            <person name="Garlena R.A."/>
            <person name="Russell D.A."/>
            <person name="Pope W.H."/>
            <person name="Jacobs-Sera D."/>
            <person name="Hatfull G.F."/>
        </authorList>
    </citation>
    <scope>NUCLEOTIDE SEQUENCE</scope>
</reference>
<organism evidence="2 3">
    <name type="scientific">Gordonia phage Pleakley</name>
    <dbReference type="NCBI Taxonomy" id="2283246"/>
    <lineage>
        <taxon>Viruses</taxon>
        <taxon>Duplodnaviria</taxon>
        <taxon>Heunggongvirae</taxon>
        <taxon>Uroviricota</taxon>
        <taxon>Caudoviricetes</taxon>
        <taxon>Zierdtviridae</taxon>
        <taxon>Emilbogenvirinae</taxon>
        <taxon>Pleakleyvirus</taxon>
        <taxon>Pleakleyvirus pleakley</taxon>
    </lineage>
</organism>
<evidence type="ECO:0000313" key="2">
    <source>
        <dbReference type="EMBL" id="AXH66094.1"/>
    </source>
</evidence>
<feature type="domain" description="Peptidase C39-like" evidence="1">
    <location>
        <begin position="14"/>
        <end position="151"/>
    </location>
</feature>
<gene>
    <name evidence="2" type="primary">55</name>
    <name evidence="2" type="ORF">SEA_PLEAKLEY_55</name>
</gene>
<evidence type="ECO:0000259" key="1">
    <source>
        <dbReference type="Pfam" id="PF13529"/>
    </source>
</evidence>
<dbReference type="GO" id="GO:0001897">
    <property type="term" value="P:symbiont-mediated cytolysis of host cell"/>
    <property type="evidence" value="ECO:0007669"/>
    <property type="project" value="UniProtKB-ARBA"/>
</dbReference>
<name>A0A345M6H3_9CAUD</name>
<sequence length="207" mass="22965">MAAGDVLLKFNNSIIPQETYYWCGPATMQVLLSARGIDVSEADMARALGTTVNGTDYIGYLTRELNKRVGDVYRTVDFAQETPSIIEQFRKDLKKSVDAGFGIGANIMVPPTNYPRTTRGERAAYSGGWVYHYFSVMGYNLGSDEAAVADSGFRDYFYWIKIPQLVSMIAGKGYTAARNAKSPEFLGALSTDRQRRIADEFAQLGEF</sequence>
<dbReference type="KEGG" id="vg:65115113"/>
<keyword evidence="2" id="KW-0378">Hydrolase</keyword>
<dbReference type="GeneID" id="65115113"/>
<protein>
    <submittedName>
        <fullName evidence="2">Lysin A, protease C39 domain</fullName>
    </submittedName>
</protein>
<dbReference type="SUPFAM" id="SSF54001">
    <property type="entry name" value="Cysteine proteinases"/>
    <property type="match status" value="1"/>
</dbReference>
<dbReference type="GO" id="GO:0008233">
    <property type="term" value="F:peptidase activity"/>
    <property type="evidence" value="ECO:0007669"/>
    <property type="project" value="UniProtKB-KW"/>
</dbReference>
<keyword evidence="2" id="KW-0645">Protease</keyword>
<keyword evidence="3" id="KW-1185">Reference proteome</keyword>
<dbReference type="EMBL" id="MH576960">
    <property type="protein sequence ID" value="AXH66094.1"/>
    <property type="molecule type" value="Genomic_DNA"/>
</dbReference>